<evidence type="ECO:0000313" key="11">
    <source>
        <dbReference type="Proteomes" id="UP000051955"/>
    </source>
</evidence>
<evidence type="ECO:0000256" key="3">
    <source>
        <dbReference type="ARBA" id="ARBA00012856"/>
    </source>
</evidence>
<dbReference type="InterPro" id="IPR017925">
    <property type="entry name" value="DHFR_CS"/>
</dbReference>
<dbReference type="STRING" id="1423715.FD25_GL000595"/>
<protein>
    <recommendedName>
        <fullName evidence="3 7">Dihydrofolate reductase</fullName>
        <ecNumber evidence="3 7">1.5.1.3</ecNumber>
    </recommendedName>
</protein>
<keyword evidence="11" id="KW-1185">Reference proteome</keyword>
<dbReference type="RefSeq" id="WP_057803731.1">
    <property type="nucleotide sequence ID" value="NZ_AZDV01000026.1"/>
</dbReference>
<dbReference type="PANTHER" id="PTHR48069">
    <property type="entry name" value="DIHYDROFOLATE REDUCTASE"/>
    <property type="match status" value="1"/>
</dbReference>
<evidence type="ECO:0000256" key="2">
    <source>
        <dbReference type="ARBA" id="ARBA00009539"/>
    </source>
</evidence>
<evidence type="ECO:0000256" key="7">
    <source>
        <dbReference type="PIRNR" id="PIRNR000194"/>
    </source>
</evidence>
<dbReference type="Proteomes" id="UP000051955">
    <property type="component" value="Unassembled WGS sequence"/>
</dbReference>
<dbReference type="EC" id="1.5.1.3" evidence="3 7"/>
<comment type="pathway">
    <text evidence="1 7">Cofactor biosynthesis; tetrahydrofolate biosynthesis; 5,6,7,8-tetrahydrofolate from 7,8-dihydrofolate: step 1/1.</text>
</comment>
<gene>
    <name evidence="10" type="ORF">FD25_GL000595</name>
</gene>
<comment type="catalytic activity">
    <reaction evidence="7">
        <text>(6S)-5,6,7,8-tetrahydrofolate + NADP(+) = 7,8-dihydrofolate + NADPH + H(+)</text>
        <dbReference type="Rhea" id="RHEA:15009"/>
        <dbReference type="ChEBI" id="CHEBI:15378"/>
        <dbReference type="ChEBI" id="CHEBI:57451"/>
        <dbReference type="ChEBI" id="CHEBI:57453"/>
        <dbReference type="ChEBI" id="CHEBI:57783"/>
        <dbReference type="ChEBI" id="CHEBI:58349"/>
        <dbReference type="EC" id="1.5.1.3"/>
    </reaction>
</comment>
<dbReference type="CDD" id="cd00209">
    <property type="entry name" value="DHFR"/>
    <property type="match status" value="1"/>
</dbReference>
<dbReference type="InterPro" id="IPR024072">
    <property type="entry name" value="DHFR-like_dom_sf"/>
</dbReference>
<sequence>MLIYLWAESYGGVIGYHGHLPWHLPADMHYFKTTTTGQTVIAGAKTFASFGRPLPHRTNVVVSHRPASDFPANVTVLGSLAAVRQYAAAHPQDLLYVVGGAQLFAGLLPDVDRLYRTTIDADFPGDTRMPAIDYTQFVKIGEQVGVRDAANPYDYVFEQFERR</sequence>
<comment type="similarity">
    <text evidence="2 7 8">Belongs to the dihydrofolate reductase family.</text>
</comment>
<comment type="function">
    <text evidence="7">Key enzyme in folate metabolism. Catalyzes an essential reaction for de novo glycine and purine synthesis, and for DNA precursor synthesis.</text>
</comment>
<dbReference type="UniPathway" id="UPA00077">
    <property type="reaction ID" value="UER00158"/>
</dbReference>
<comment type="caution">
    <text evidence="10">The sequence shown here is derived from an EMBL/GenBank/DDBJ whole genome shotgun (WGS) entry which is preliminary data.</text>
</comment>
<dbReference type="GO" id="GO:0046452">
    <property type="term" value="P:dihydrofolate metabolic process"/>
    <property type="evidence" value="ECO:0007669"/>
    <property type="project" value="TreeGrafter"/>
</dbReference>
<dbReference type="PROSITE" id="PS51330">
    <property type="entry name" value="DHFR_2"/>
    <property type="match status" value="1"/>
</dbReference>
<keyword evidence="5 7" id="KW-0521">NADP</keyword>
<dbReference type="OrthoDB" id="9804315at2"/>
<evidence type="ECO:0000256" key="1">
    <source>
        <dbReference type="ARBA" id="ARBA00004903"/>
    </source>
</evidence>
<proteinExistence type="inferred from homology"/>
<dbReference type="GO" id="GO:0006730">
    <property type="term" value="P:one-carbon metabolic process"/>
    <property type="evidence" value="ECO:0007669"/>
    <property type="project" value="UniProtKB-KW"/>
</dbReference>
<dbReference type="PROSITE" id="PS00075">
    <property type="entry name" value="DHFR_1"/>
    <property type="match status" value="1"/>
</dbReference>
<feature type="domain" description="DHFR" evidence="9">
    <location>
        <begin position="1"/>
        <end position="162"/>
    </location>
</feature>
<dbReference type="GO" id="GO:0050661">
    <property type="term" value="F:NADP binding"/>
    <property type="evidence" value="ECO:0007669"/>
    <property type="project" value="InterPro"/>
</dbReference>
<organism evidence="10 11">
    <name type="scientific">Levilactobacillus acidifarinae DSM 19394 = JCM 15949</name>
    <dbReference type="NCBI Taxonomy" id="1423715"/>
    <lineage>
        <taxon>Bacteria</taxon>
        <taxon>Bacillati</taxon>
        <taxon>Bacillota</taxon>
        <taxon>Bacilli</taxon>
        <taxon>Lactobacillales</taxon>
        <taxon>Lactobacillaceae</taxon>
        <taxon>Levilactobacillus</taxon>
    </lineage>
</organism>
<dbReference type="EMBL" id="AZDV01000026">
    <property type="protein sequence ID" value="KRK94625.1"/>
    <property type="molecule type" value="Genomic_DNA"/>
</dbReference>
<evidence type="ECO:0000313" key="10">
    <source>
        <dbReference type="EMBL" id="KRK94625.1"/>
    </source>
</evidence>
<evidence type="ECO:0000256" key="5">
    <source>
        <dbReference type="ARBA" id="ARBA00022857"/>
    </source>
</evidence>
<reference evidence="10 11" key="1">
    <citation type="journal article" date="2015" name="Genome Announc.">
        <title>Expanding the biotechnology potential of lactobacilli through comparative genomics of 213 strains and associated genera.</title>
        <authorList>
            <person name="Sun Z."/>
            <person name="Harris H.M."/>
            <person name="McCann A."/>
            <person name="Guo C."/>
            <person name="Argimon S."/>
            <person name="Zhang W."/>
            <person name="Yang X."/>
            <person name="Jeffery I.B."/>
            <person name="Cooney J.C."/>
            <person name="Kagawa T.F."/>
            <person name="Liu W."/>
            <person name="Song Y."/>
            <person name="Salvetti E."/>
            <person name="Wrobel A."/>
            <person name="Rasinkangas P."/>
            <person name="Parkhill J."/>
            <person name="Rea M.C."/>
            <person name="O'Sullivan O."/>
            <person name="Ritari J."/>
            <person name="Douillard F.P."/>
            <person name="Paul Ross R."/>
            <person name="Yang R."/>
            <person name="Briner A.E."/>
            <person name="Felis G.E."/>
            <person name="de Vos W.M."/>
            <person name="Barrangou R."/>
            <person name="Klaenhammer T.R."/>
            <person name="Caufield P.W."/>
            <person name="Cui Y."/>
            <person name="Zhang H."/>
            <person name="O'Toole P.W."/>
        </authorList>
    </citation>
    <scope>NUCLEOTIDE SEQUENCE [LARGE SCALE GENOMIC DNA]</scope>
    <source>
        <strain evidence="10 11">DSM 19394</strain>
    </source>
</reference>
<evidence type="ECO:0000256" key="4">
    <source>
        <dbReference type="ARBA" id="ARBA00022563"/>
    </source>
</evidence>
<evidence type="ECO:0000256" key="6">
    <source>
        <dbReference type="ARBA" id="ARBA00023002"/>
    </source>
</evidence>
<evidence type="ECO:0000256" key="8">
    <source>
        <dbReference type="RuleBase" id="RU004474"/>
    </source>
</evidence>
<dbReference type="GO" id="GO:0004146">
    <property type="term" value="F:dihydrofolate reductase activity"/>
    <property type="evidence" value="ECO:0007669"/>
    <property type="project" value="UniProtKB-EC"/>
</dbReference>
<dbReference type="InterPro" id="IPR012259">
    <property type="entry name" value="DHFR"/>
</dbReference>
<dbReference type="InterPro" id="IPR001796">
    <property type="entry name" value="DHFR_dom"/>
</dbReference>
<dbReference type="Gene3D" id="3.40.430.10">
    <property type="entry name" value="Dihydrofolate Reductase, subunit A"/>
    <property type="match status" value="1"/>
</dbReference>
<dbReference type="AlphaFoldDB" id="A0A0R1LP81"/>
<keyword evidence="4 7" id="KW-0554">One-carbon metabolism</keyword>
<dbReference type="GO" id="GO:0046654">
    <property type="term" value="P:tetrahydrofolate biosynthetic process"/>
    <property type="evidence" value="ECO:0007669"/>
    <property type="project" value="UniProtKB-UniPathway"/>
</dbReference>
<dbReference type="Pfam" id="PF00186">
    <property type="entry name" value="DHFR_1"/>
    <property type="match status" value="1"/>
</dbReference>
<dbReference type="PRINTS" id="PR00070">
    <property type="entry name" value="DHFR"/>
</dbReference>
<dbReference type="GO" id="GO:0046655">
    <property type="term" value="P:folic acid metabolic process"/>
    <property type="evidence" value="ECO:0007669"/>
    <property type="project" value="TreeGrafter"/>
</dbReference>
<name>A0A0R1LP81_9LACO</name>
<dbReference type="GO" id="GO:0005829">
    <property type="term" value="C:cytosol"/>
    <property type="evidence" value="ECO:0007669"/>
    <property type="project" value="TreeGrafter"/>
</dbReference>
<dbReference type="PIRSF" id="PIRSF000194">
    <property type="entry name" value="DHFR"/>
    <property type="match status" value="1"/>
</dbReference>
<accession>A0A0R1LP81</accession>
<dbReference type="SUPFAM" id="SSF53597">
    <property type="entry name" value="Dihydrofolate reductase-like"/>
    <property type="match status" value="1"/>
</dbReference>
<evidence type="ECO:0000259" key="9">
    <source>
        <dbReference type="PROSITE" id="PS51330"/>
    </source>
</evidence>
<dbReference type="PANTHER" id="PTHR48069:SF3">
    <property type="entry name" value="DIHYDROFOLATE REDUCTASE"/>
    <property type="match status" value="1"/>
</dbReference>
<dbReference type="PATRIC" id="fig|1423715.3.peg.621"/>
<keyword evidence="6 7" id="KW-0560">Oxidoreductase</keyword>